<keyword evidence="1" id="KW-0472">Membrane</keyword>
<comment type="caution">
    <text evidence="2">The sequence shown here is derived from an EMBL/GenBank/DDBJ whole genome shotgun (WGS) entry which is preliminary data.</text>
</comment>
<reference evidence="2 3" key="1">
    <citation type="submission" date="2020-06" db="EMBL/GenBank/DDBJ databases">
        <title>Whole-genome sequence of Allochromatium humboldtianum DSM 21881, type strain.</title>
        <authorList>
            <person name="Kyndt J.A."/>
            <person name="Meyer T.E."/>
        </authorList>
    </citation>
    <scope>NUCLEOTIDE SEQUENCE [LARGE SCALE GENOMIC DNA]</scope>
    <source>
        <strain evidence="2 3">DSM 21881</strain>
    </source>
</reference>
<feature type="transmembrane region" description="Helical" evidence="1">
    <location>
        <begin position="204"/>
        <end position="225"/>
    </location>
</feature>
<evidence type="ECO:0000313" key="3">
    <source>
        <dbReference type="Proteomes" id="UP000592294"/>
    </source>
</evidence>
<gene>
    <name evidence="2" type="ORF">HW932_03915</name>
</gene>
<dbReference type="EMBL" id="JABZEO010000002">
    <property type="protein sequence ID" value="NVZ08402.1"/>
    <property type="molecule type" value="Genomic_DNA"/>
</dbReference>
<protein>
    <submittedName>
        <fullName evidence="2">Uncharacterized protein</fullName>
    </submittedName>
</protein>
<keyword evidence="1" id="KW-0812">Transmembrane</keyword>
<proteinExistence type="predicted"/>
<dbReference type="RefSeq" id="WP_176975181.1">
    <property type="nucleotide sequence ID" value="NZ_JABZEO010000002.1"/>
</dbReference>
<name>A0A850RAU5_9GAMM</name>
<sequence>MDGLNAEPSSLDQDREGLKNLAELYAEAKALILYSEQIDPDSRSNLQVIKELRDAFDHLMRVIATRTTDRTLSDADDPDYCRKHIQKSVGHVYRAAFDALDGTVLSLITKITEVVDHYPPEVLNQVIPNYWEMKSELYKLSGKIADHRARKDVGAQIGLTLDRYVQDIEVVKGFYQTVLDCGPSLEECAAQYKKHNTKAKRKDLFEKILLVILSVVLTLIARHFIPL</sequence>
<keyword evidence="1" id="KW-1133">Transmembrane helix</keyword>
<accession>A0A850RAU5</accession>
<dbReference type="AlphaFoldDB" id="A0A850RAU5"/>
<keyword evidence="3" id="KW-1185">Reference proteome</keyword>
<dbReference type="Proteomes" id="UP000592294">
    <property type="component" value="Unassembled WGS sequence"/>
</dbReference>
<evidence type="ECO:0000256" key="1">
    <source>
        <dbReference type="SAM" id="Phobius"/>
    </source>
</evidence>
<evidence type="ECO:0000313" key="2">
    <source>
        <dbReference type="EMBL" id="NVZ08402.1"/>
    </source>
</evidence>
<organism evidence="2 3">
    <name type="scientific">Allochromatium humboldtianum</name>
    <dbReference type="NCBI Taxonomy" id="504901"/>
    <lineage>
        <taxon>Bacteria</taxon>
        <taxon>Pseudomonadati</taxon>
        <taxon>Pseudomonadota</taxon>
        <taxon>Gammaproteobacteria</taxon>
        <taxon>Chromatiales</taxon>
        <taxon>Chromatiaceae</taxon>
        <taxon>Allochromatium</taxon>
    </lineage>
</organism>